<name>A0A091NQF2_APAVI</name>
<sequence>QLKRLACWSLKEFNITSRILSELLTDVDSIRRAVLQNRAAIDFLLPAQGHGCEEFDGMCCTNLSVHSQSIHKQLSDLRQQFNKILYNTEPFSEWLNSLNLRPWLTALIKWIM</sequence>
<dbReference type="Gene3D" id="1.10.287.210">
    <property type="match status" value="1"/>
</dbReference>
<dbReference type="AlphaFoldDB" id="A0A091NQF2"/>
<feature type="non-terminal residue" evidence="1">
    <location>
        <position position="112"/>
    </location>
</feature>
<keyword evidence="2" id="KW-1185">Reference proteome</keyword>
<dbReference type="EMBL" id="KL390928">
    <property type="protein sequence ID" value="KFP91586.1"/>
    <property type="molecule type" value="Genomic_DNA"/>
</dbReference>
<dbReference type="SUPFAM" id="SSF58069">
    <property type="entry name" value="Virus ectodomain"/>
    <property type="match status" value="1"/>
</dbReference>
<dbReference type="InterPro" id="IPR018154">
    <property type="entry name" value="TLV/ENV_coat_polyprotein"/>
</dbReference>
<gene>
    <name evidence="1" type="ORF">N311_10125</name>
</gene>
<protein>
    <submittedName>
        <fullName evidence="1">Uncharacterized protein</fullName>
    </submittedName>
</protein>
<evidence type="ECO:0000313" key="1">
    <source>
        <dbReference type="EMBL" id="KFP91586.1"/>
    </source>
</evidence>
<dbReference type="Proteomes" id="UP000054244">
    <property type="component" value="Unassembled WGS sequence"/>
</dbReference>
<dbReference type="Pfam" id="PF00429">
    <property type="entry name" value="TLV_coat"/>
    <property type="match status" value="1"/>
</dbReference>
<reference evidence="1 2" key="1">
    <citation type="submission" date="2014-04" db="EMBL/GenBank/DDBJ databases">
        <title>Genome evolution of avian class.</title>
        <authorList>
            <person name="Zhang G."/>
            <person name="Li C."/>
        </authorList>
    </citation>
    <scope>NUCLEOTIDE SEQUENCE [LARGE SCALE GENOMIC DNA]</scope>
    <source>
        <strain evidence="1">BGI_N311</strain>
    </source>
</reference>
<accession>A0A091NQF2</accession>
<evidence type="ECO:0000313" key="2">
    <source>
        <dbReference type="Proteomes" id="UP000054244"/>
    </source>
</evidence>
<feature type="non-terminal residue" evidence="1">
    <location>
        <position position="1"/>
    </location>
</feature>
<proteinExistence type="predicted"/>
<organism evidence="1 2">
    <name type="scientific">Apaloderma vittatum</name>
    <name type="common">Bar-tailed trogon</name>
    <dbReference type="NCBI Taxonomy" id="57397"/>
    <lineage>
        <taxon>Eukaryota</taxon>
        <taxon>Metazoa</taxon>
        <taxon>Chordata</taxon>
        <taxon>Craniata</taxon>
        <taxon>Vertebrata</taxon>
        <taxon>Euteleostomi</taxon>
        <taxon>Archelosauria</taxon>
        <taxon>Archosauria</taxon>
        <taxon>Dinosauria</taxon>
        <taxon>Saurischia</taxon>
        <taxon>Theropoda</taxon>
        <taxon>Coelurosauria</taxon>
        <taxon>Aves</taxon>
        <taxon>Neognathae</taxon>
        <taxon>Neoaves</taxon>
        <taxon>Telluraves</taxon>
        <taxon>Coraciimorphae</taxon>
        <taxon>Trogoniformes</taxon>
        <taxon>Trogonidae</taxon>
        <taxon>Apaloderma</taxon>
    </lineage>
</organism>